<evidence type="ECO:0000256" key="3">
    <source>
        <dbReference type="ARBA" id="ARBA00022737"/>
    </source>
</evidence>
<feature type="domain" description="Sister chromatid cohesion C-terminal" evidence="8">
    <location>
        <begin position="1080"/>
        <end position="1256"/>
    </location>
</feature>
<dbReference type="Gene3D" id="1.25.10.10">
    <property type="entry name" value="Leucine-rich Repeat Variant"/>
    <property type="match status" value="1"/>
</dbReference>
<dbReference type="EnsemblMetazoa" id="XM_014391336.1">
    <property type="protein sequence ID" value="XP_014246822.1"/>
    <property type="gene ID" value="LOC106665123"/>
</dbReference>
<dbReference type="InterPro" id="IPR016024">
    <property type="entry name" value="ARM-type_fold"/>
</dbReference>
<feature type="region of interest" description="Disordered" evidence="7">
    <location>
        <begin position="63"/>
        <end position="99"/>
    </location>
</feature>
<dbReference type="PANTHER" id="PTHR21704:SF18">
    <property type="entry name" value="NIPPED-B-LIKE PROTEIN"/>
    <property type="match status" value="1"/>
</dbReference>
<protein>
    <recommendedName>
        <fullName evidence="6">Nipped-B protein</fullName>
    </recommendedName>
</protein>
<reference evidence="9" key="1">
    <citation type="submission" date="2022-01" db="UniProtKB">
        <authorList>
            <consortium name="EnsemblMetazoa"/>
        </authorList>
    </citation>
    <scope>IDENTIFICATION</scope>
</reference>
<dbReference type="GO" id="GO:0034087">
    <property type="term" value="P:establishment of mitotic sister chromatid cohesion"/>
    <property type="evidence" value="ECO:0007669"/>
    <property type="project" value="TreeGrafter"/>
</dbReference>
<accession>A0A8I6RND5</accession>
<evidence type="ECO:0000313" key="10">
    <source>
        <dbReference type="Proteomes" id="UP000494040"/>
    </source>
</evidence>
<sequence>MDCKTNQKCEQKRTSIGKLVPKKKMSEKFLMEQIKKYTPVVVLERMSQEEICSITNFKTDTNSLKKKPKAIQNTPTKTGHLKKKRSHSKGDCSNAKQDELSPCSKKQKQLECSETYEEFMMLVDRIFEDVDFVDDFSPSTSAISNAHIKELCKLTENLKKLDITDSIPLEKLTKLLMVLDCNLKSSNDIVLISSSSDTVREKDLINKIMYESYLTGLDCSWCILHILTSPRIDQRLFVEEIIDRLITFGKCQLKYLVVLAANKKLKLQHQKGLQNCNLLCELIDNKIMTDTIILKASSLGVSIFFSEQETNHLLVSSMNLLVLIFSKYEKHRKLIFEEVLSSVTKLADKKTPAENKEKFTELILHLCQSVANSDIRLDYTTAKVKNIFDTDKNLTTYFLTTFLEKCKTQPENNYIPIFNCFVQQLVLNINKLEWPAAEFVLSILGLILVNFASKHSEVHFKVMCLDYLGSIAVMLQKEAIKYESLKTRISKIILLIQGKPETSGIVKTDLLEEAILRYYKSAKSTGSFLKFAQFFTIVQWYNEVYQENFAPRIVHEKVHIPDLDYNSASTLLYHFNFKRQFFHSFDLYLKRIVTVLKDHSVLIRTKVIKVLSLIIDENPNILDVQHVQLAVKYSLYDSSISVREAILDLLGKFILKNNKFIDIYVDMIMSRILDVGLSVRKKVITTLNEIVLHNLDLPIIPEICNKIIKRINDEETIKKSVLDLFQQIWFSPVNLESNTVQKRVDHMVKTVMEADMFELEPFENLLENLFSSSEQTTKTMINVAKQMIGKLFEKSETNDLTAKTTCFIILLKFAKVCPKLFIPYIETLHANLLFSCQTLEGQTIVKCVAKILELVIPLIKNPDLSLISSLEKDSTKLILNQEPKIIYSCMSFLSTIINKVSHNYALVVENFDSLFKYIKNYKKLLDFELKKSSMDQCIDRWKLKFSRTVLSIGLFLQFFDFDNVDLLKDKFPHDLIDIVYSSFIFFIRNDSDSILFTLKAFGAICIRYTKLLLKEDLKSIYHKTLIDGETPLNLKIQVLRNIGSFITEVDNKMADKEKNWLKQSKKENLKEMNDLESGISSTVLQLYLEDIFVSLKHAHSGVRYWAFKIVKVAVNQGLVHPLPLVPYIISMTVEEGVEIRSNAEQLLAEIESKYPGYVHMKVQSGMKLSYKLQTFLQTQVVRGYKTVNNEPVAMNNYLYMLLEMYKHRRSLLLTIIREFEPDRKNSLSKLIYFADNLGHFTYKTQDDVLYVLHQINVFMSVHGLNLMHAYSDSFTLHNANIDDEDTDDEETIIQLIPNDLTKLRNVSASSNGCHLLLSIKEHLKFVYGFSDKKIANYSLTKTSRTNNIPAVKKHLRLFQPNPILQKLFIEDSTNCMEDEEKLYLAKQYLDFKFLLMKYDLKE</sequence>
<gene>
    <name evidence="9" type="primary">106665123</name>
</gene>
<evidence type="ECO:0000256" key="1">
    <source>
        <dbReference type="ARBA" id="ARBA00004123"/>
    </source>
</evidence>
<dbReference type="PANTHER" id="PTHR21704">
    <property type="entry name" value="NIPPED-B-LIKE PROTEIN DELANGIN SCC2-RELATED"/>
    <property type="match status" value="1"/>
</dbReference>
<keyword evidence="4 6" id="KW-0539">Nucleus</keyword>
<dbReference type="InterPro" id="IPR024986">
    <property type="entry name" value="Nipped-B_C"/>
</dbReference>
<dbReference type="InterPro" id="IPR033031">
    <property type="entry name" value="Scc2/Nipped-B"/>
</dbReference>
<keyword evidence="3 6" id="KW-0677">Repeat</keyword>
<dbReference type="InterPro" id="IPR026003">
    <property type="entry name" value="Cohesin_HEAT"/>
</dbReference>
<evidence type="ECO:0000256" key="4">
    <source>
        <dbReference type="ARBA" id="ARBA00023242"/>
    </source>
</evidence>
<name>A0A8I6RND5_CIMLE</name>
<evidence type="ECO:0000256" key="2">
    <source>
        <dbReference type="ARBA" id="ARBA00009252"/>
    </source>
</evidence>
<comment type="similarity">
    <text evidence="2 6">Belongs to the SCC2/Nipped-B family.</text>
</comment>
<evidence type="ECO:0000256" key="6">
    <source>
        <dbReference type="RuleBase" id="RU364107"/>
    </source>
</evidence>
<keyword evidence="10" id="KW-1185">Reference proteome</keyword>
<dbReference type="InterPro" id="IPR011989">
    <property type="entry name" value="ARM-like"/>
</dbReference>
<dbReference type="GO" id="GO:1990414">
    <property type="term" value="P:replication-born double-strand break repair via sister chromatid exchange"/>
    <property type="evidence" value="ECO:0007669"/>
    <property type="project" value="TreeGrafter"/>
</dbReference>
<dbReference type="EnsemblMetazoa" id="XM_014391335.1">
    <property type="protein sequence ID" value="XP_014246821.1"/>
    <property type="gene ID" value="LOC106665123"/>
</dbReference>
<dbReference type="GO" id="GO:0010468">
    <property type="term" value="P:regulation of gene expression"/>
    <property type="evidence" value="ECO:0007669"/>
    <property type="project" value="InterPro"/>
</dbReference>
<keyword evidence="5 6" id="KW-0131">Cell cycle</keyword>
<comment type="subcellular location">
    <subcellularLocation>
        <location evidence="1 6">Nucleus</location>
    </subcellularLocation>
</comment>
<dbReference type="Pfam" id="PF12830">
    <property type="entry name" value="Nipped-B_C"/>
    <property type="match status" value="1"/>
</dbReference>
<evidence type="ECO:0000256" key="5">
    <source>
        <dbReference type="ARBA" id="ARBA00023306"/>
    </source>
</evidence>
<dbReference type="GO" id="GO:0140588">
    <property type="term" value="P:chromatin looping"/>
    <property type="evidence" value="ECO:0007669"/>
    <property type="project" value="InterPro"/>
</dbReference>
<proteinExistence type="inferred from homology"/>
<dbReference type="Pfam" id="PF12765">
    <property type="entry name" value="Cohesin_HEAT"/>
    <property type="match status" value="1"/>
</dbReference>
<dbReference type="Proteomes" id="UP000494040">
    <property type="component" value="Unassembled WGS sequence"/>
</dbReference>
<evidence type="ECO:0000256" key="7">
    <source>
        <dbReference type="SAM" id="MobiDB-lite"/>
    </source>
</evidence>
<dbReference type="GO" id="GO:0003682">
    <property type="term" value="F:chromatin binding"/>
    <property type="evidence" value="ECO:0007669"/>
    <property type="project" value="TreeGrafter"/>
</dbReference>
<dbReference type="KEGG" id="clec:106665123"/>
<dbReference type="GO" id="GO:0061775">
    <property type="term" value="F:cohesin loader activity"/>
    <property type="evidence" value="ECO:0007669"/>
    <property type="project" value="InterPro"/>
</dbReference>
<dbReference type="SUPFAM" id="SSF48371">
    <property type="entry name" value="ARM repeat"/>
    <property type="match status" value="1"/>
</dbReference>
<organism evidence="9 10">
    <name type="scientific">Cimex lectularius</name>
    <name type="common">Bed bug</name>
    <name type="synonym">Acanthia lectularia</name>
    <dbReference type="NCBI Taxonomy" id="79782"/>
    <lineage>
        <taxon>Eukaryota</taxon>
        <taxon>Metazoa</taxon>
        <taxon>Ecdysozoa</taxon>
        <taxon>Arthropoda</taxon>
        <taxon>Hexapoda</taxon>
        <taxon>Insecta</taxon>
        <taxon>Pterygota</taxon>
        <taxon>Neoptera</taxon>
        <taxon>Paraneoptera</taxon>
        <taxon>Hemiptera</taxon>
        <taxon>Heteroptera</taxon>
        <taxon>Panheteroptera</taxon>
        <taxon>Cimicomorpha</taxon>
        <taxon>Cimicidae</taxon>
        <taxon>Cimex</taxon>
    </lineage>
</organism>
<dbReference type="CDD" id="cd23958">
    <property type="entry name" value="SCC2"/>
    <property type="match status" value="1"/>
</dbReference>
<evidence type="ECO:0000259" key="8">
    <source>
        <dbReference type="Pfam" id="PF12830"/>
    </source>
</evidence>
<dbReference type="OMA" id="FNSRHVL"/>
<dbReference type="GO" id="GO:0090694">
    <property type="term" value="C:Scc2-Scc4 cohesin loading complex"/>
    <property type="evidence" value="ECO:0007669"/>
    <property type="project" value="TreeGrafter"/>
</dbReference>
<evidence type="ECO:0000313" key="9">
    <source>
        <dbReference type="EnsemblMetazoa" id="XP_014246821.1"/>
    </source>
</evidence>
<dbReference type="OrthoDB" id="418242at2759"/>
<dbReference type="GO" id="GO:0071169">
    <property type="term" value="P:establishment of protein localization to chromatin"/>
    <property type="evidence" value="ECO:0007669"/>
    <property type="project" value="TreeGrafter"/>
</dbReference>